<dbReference type="Proteomes" id="UP001212997">
    <property type="component" value="Unassembled WGS sequence"/>
</dbReference>
<dbReference type="Pfam" id="PF06220">
    <property type="entry name" value="zf-U1"/>
    <property type="match status" value="1"/>
</dbReference>
<feature type="domain" description="Matrin-type" evidence="8">
    <location>
        <begin position="11"/>
        <end position="42"/>
    </location>
</feature>
<sequence>MSEYWVSHKKYFCKYCNIYIADDAPSRTQHEGGLRHKGNVERFVRGLYKAGEKRKQDMEEEKREMARVEQAAQVAFARDVGAGLVKPGSSSTPAPPKPTPSAKPAKQSSDPYDNYSSAASLGYTDPDLERMKAEAERRQTQGVAGEWQVVSTDEPVPKLEPQEEGGQPVPGEGSRKREAEVTVDDDDGRHYKLRKKKVGLGLGEIYDPGLSIKLKIKKQDEAGTDLLVKESQSSTSTATDVPKWSTRGWSKPSGSSSLVDDSSTSLPQASVQSSQEAPTIIVQGETALETKSLMVSTEPPADVNPKIEDLVKAEEGIPAPSSGGMFRKRKIPGGGRGRR</sequence>
<dbReference type="GO" id="GO:0003723">
    <property type="term" value="F:RNA binding"/>
    <property type="evidence" value="ECO:0007669"/>
    <property type="project" value="TreeGrafter"/>
</dbReference>
<evidence type="ECO:0000256" key="7">
    <source>
        <dbReference type="SAM" id="MobiDB-lite"/>
    </source>
</evidence>
<accession>A0AAD5YI87</accession>
<keyword evidence="3" id="KW-0863">Zinc-finger</keyword>
<keyword evidence="5" id="KW-0539">Nucleus</keyword>
<evidence type="ECO:0000256" key="4">
    <source>
        <dbReference type="ARBA" id="ARBA00022833"/>
    </source>
</evidence>
<gene>
    <name evidence="9" type="ORF">NLI96_g6255</name>
</gene>
<dbReference type="InterPro" id="IPR000690">
    <property type="entry name" value="Matrin/U1-C_Znf_C2H2"/>
</dbReference>
<keyword evidence="4" id="KW-0862">Zinc</keyword>
<dbReference type="InterPro" id="IPR013085">
    <property type="entry name" value="U1-CZ_Znf_C2H2"/>
</dbReference>
<feature type="region of interest" description="Disordered" evidence="7">
    <location>
        <begin position="225"/>
        <end position="283"/>
    </location>
</feature>
<evidence type="ECO:0000313" key="9">
    <source>
        <dbReference type="EMBL" id="KAJ3483519.1"/>
    </source>
</evidence>
<evidence type="ECO:0000256" key="3">
    <source>
        <dbReference type="ARBA" id="ARBA00022771"/>
    </source>
</evidence>
<feature type="region of interest" description="Disordered" evidence="7">
    <location>
        <begin position="79"/>
        <end position="188"/>
    </location>
</feature>
<feature type="region of interest" description="Disordered" evidence="7">
    <location>
        <begin position="314"/>
        <end position="339"/>
    </location>
</feature>
<feature type="compositionally biased region" description="Polar residues" evidence="7">
    <location>
        <begin position="110"/>
        <end position="119"/>
    </location>
</feature>
<organism evidence="9 10">
    <name type="scientific">Meripilus lineatus</name>
    <dbReference type="NCBI Taxonomy" id="2056292"/>
    <lineage>
        <taxon>Eukaryota</taxon>
        <taxon>Fungi</taxon>
        <taxon>Dikarya</taxon>
        <taxon>Basidiomycota</taxon>
        <taxon>Agaricomycotina</taxon>
        <taxon>Agaricomycetes</taxon>
        <taxon>Polyporales</taxon>
        <taxon>Meripilaceae</taxon>
        <taxon>Meripilus</taxon>
    </lineage>
</organism>
<evidence type="ECO:0000256" key="6">
    <source>
        <dbReference type="SAM" id="Coils"/>
    </source>
</evidence>
<protein>
    <recommendedName>
        <fullName evidence="8">Matrin-type domain-containing protein</fullName>
    </recommendedName>
</protein>
<dbReference type="InterPro" id="IPR003604">
    <property type="entry name" value="Matrin/U1-like-C_Znf_C2H2"/>
</dbReference>
<dbReference type="AlphaFoldDB" id="A0AAD5YI87"/>
<dbReference type="PANTHER" id="PTHR13173">
    <property type="entry name" value="WW DOMAIN BINDING PROTEIN 4"/>
    <property type="match status" value="1"/>
</dbReference>
<evidence type="ECO:0000259" key="8">
    <source>
        <dbReference type="PROSITE" id="PS50171"/>
    </source>
</evidence>
<feature type="coiled-coil region" evidence="6">
    <location>
        <begin position="48"/>
        <end position="78"/>
    </location>
</feature>
<name>A0AAD5YI87_9APHY</name>
<comment type="subcellular location">
    <subcellularLocation>
        <location evidence="1">Nucleus</location>
    </subcellularLocation>
</comment>
<dbReference type="GO" id="GO:0071011">
    <property type="term" value="C:precatalytic spliceosome"/>
    <property type="evidence" value="ECO:0007669"/>
    <property type="project" value="TreeGrafter"/>
</dbReference>
<evidence type="ECO:0000256" key="1">
    <source>
        <dbReference type="ARBA" id="ARBA00004123"/>
    </source>
</evidence>
<dbReference type="PROSITE" id="PS50171">
    <property type="entry name" value="ZF_MATRIN"/>
    <property type="match status" value="1"/>
</dbReference>
<dbReference type="PANTHER" id="PTHR13173:SF10">
    <property type="entry name" value="WW DOMAIN-BINDING PROTEIN 4"/>
    <property type="match status" value="1"/>
</dbReference>
<dbReference type="GO" id="GO:0008270">
    <property type="term" value="F:zinc ion binding"/>
    <property type="evidence" value="ECO:0007669"/>
    <property type="project" value="UniProtKB-KW"/>
</dbReference>
<feature type="compositionally biased region" description="Basic and acidic residues" evidence="7">
    <location>
        <begin position="127"/>
        <end position="139"/>
    </location>
</feature>
<reference evidence="9" key="1">
    <citation type="submission" date="2022-07" db="EMBL/GenBank/DDBJ databases">
        <title>Genome Sequence of Physisporinus lineatus.</title>
        <authorList>
            <person name="Buettner E."/>
        </authorList>
    </citation>
    <scope>NUCLEOTIDE SEQUENCE</scope>
    <source>
        <strain evidence="9">VT162</strain>
    </source>
</reference>
<keyword evidence="2" id="KW-0479">Metal-binding</keyword>
<evidence type="ECO:0000256" key="2">
    <source>
        <dbReference type="ARBA" id="ARBA00022723"/>
    </source>
</evidence>
<dbReference type="GO" id="GO:0000398">
    <property type="term" value="P:mRNA splicing, via spliceosome"/>
    <property type="evidence" value="ECO:0007669"/>
    <property type="project" value="InterPro"/>
</dbReference>
<feature type="compositionally biased region" description="Low complexity" evidence="7">
    <location>
        <begin position="250"/>
        <end position="267"/>
    </location>
</feature>
<keyword evidence="6" id="KW-0175">Coiled coil</keyword>
<proteinExistence type="predicted"/>
<evidence type="ECO:0000313" key="10">
    <source>
        <dbReference type="Proteomes" id="UP001212997"/>
    </source>
</evidence>
<feature type="compositionally biased region" description="Basic residues" evidence="7">
    <location>
        <begin position="326"/>
        <end position="339"/>
    </location>
</feature>
<feature type="compositionally biased region" description="Polar residues" evidence="7">
    <location>
        <begin position="230"/>
        <end position="239"/>
    </location>
</feature>
<dbReference type="SMART" id="SM00451">
    <property type="entry name" value="ZnF_U1"/>
    <property type="match status" value="1"/>
</dbReference>
<feature type="compositionally biased region" description="Polar residues" evidence="7">
    <location>
        <begin position="268"/>
        <end position="277"/>
    </location>
</feature>
<dbReference type="EMBL" id="JANAWD010000225">
    <property type="protein sequence ID" value="KAJ3483519.1"/>
    <property type="molecule type" value="Genomic_DNA"/>
</dbReference>
<dbReference type="InterPro" id="IPR040023">
    <property type="entry name" value="WBP4"/>
</dbReference>
<keyword evidence="10" id="KW-1185">Reference proteome</keyword>
<evidence type="ECO:0000256" key="5">
    <source>
        <dbReference type="ARBA" id="ARBA00023242"/>
    </source>
</evidence>
<dbReference type="Gene3D" id="3.30.160.60">
    <property type="entry name" value="Classic Zinc Finger"/>
    <property type="match status" value="1"/>
</dbReference>
<dbReference type="InterPro" id="IPR036236">
    <property type="entry name" value="Znf_C2H2_sf"/>
</dbReference>
<dbReference type="SUPFAM" id="SSF57667">
    <property type="entry name" value="beta-beta-alpha zinc fingers"/>
    <property type="match status" value="1"/>
</dbReference>
<comment type="caution">
    <text evidence="9">The sequence shown here is derived from an EMBL/GenBank/DDBJ whole genome shotgun (WGS) entry which is preliminary data.</text>
</comment>